<dbReference type="InterPro" id="IPR025166">
    <property type="entry name" value="Integrase_DNA_bind_dom"/>
</dbReference>
<name>A0ABP3W509_9BURK</name>
<dbReference type="Gene3D" id="1.10.150.130">
    <property type="match status" value="1"/>
</dbReference>
<dbReference type="Pfam" id="PF13356">
    <property type="entry name" value="Arm-DNA-bind_3"/>
    <property type="match status" value="1"/>
</dbReference>
<dbReference type="Proteomes" id="UP001500573">
    <property type="component" value="Unassembled WGS sequence"/>
</dbReference>
<comment type="caution">
    <text evidence="5">The sequence shown here is derived from an EMBL/GenBank/DDBJ whole genome shotgun (WGS) entry which is preliminary data.</text>
</comment>
<dbReference type="EMBL" id="BAAAEX010000008">
    <property type="protein sequence ID" value="GAA0777499.1"/>
    <property type="molecule type" value="Genomic_DNA"/>
</dbReference>
<organism evidence="5 6">
    <name type="scientific">Castellaniella ginsengisoli</name>
    <dbReference type="NCBI Taxonomy" id="546114"/>
    <lineage>
        <taxon>Bacteria</taxon>
        <taxon>Pseudomonadati</taxon>
        <taxon>Pseudomonadota</taxon>
        <taxon>Betaproteobacteria</taxon>
        <taxon>Burkholderiales</taxon>
        <taxon>Alcaligenaceae</taxon>
        <taxon>Castellaniella</taxon>
    </lineage>
</organism>
<keyword evidence="2" id="KW-0229">DNA integration</keyword>
<dbReference type="InterPro" id="IPR038488">
    <property type="entry name" value="Integrase_DNA-bd_sf"/>
</dbReference>
<gene>
    <name evidence="5" type="ORF">GCM10009108_13210</name>
</gene>
<evidence type="ECO:0000256" key="3">
    <source>
        <dbReference type="ARBA" id="ARBA00023125"/>
    </source>
</evidence>
<protein>
    <recommendedName>
        <fullName evidence="4">Integrase DNA-binding domain-containing protein</fullName>
    </recommendedName>
</protein>
<comment type="similarity">
    <text evidence="1">Belongs to the 'phage' integrase family.</text>
</comment>
<feature type="domain" description="Integrase DNA-binding" evidence="4">
    <location>
        <begin position="4"/>
        <end position="87"/>
    </location>
</feature>
<keyword evidence="6" id="KW-1185">Reference proteome</keyword>
<dbReference type="InterPro" id="IPR010998">
    <property type="entry name" value="Integrase_recombinase_N"/>
</dbReference>
<evidence type="ECO:0000256" key="1">
    <source>
        <dbReference type="ARBA" id="ARBA00008857"/>
    </source>
</evidence>
<keyword evidence="3" id="KW-0238">DNA-binding</keyword>
<dbReference type="PANTHER" id="PTHR30629:SF2">
    <property type="entry name" value="PROPHAGE INTEGRASE INTS-RELATED"/>
    <property type="match status" value="1"/>
</dbReference>
<sequence length="177" mass="20308">MLSDLMARQAKSTGKPYALADFDGLYLYVSAIGTKAWHFRYSWFGKRERITLGNYPALSLKDARALRDEARSLLAEGVNPHSERKRKRHAIVLAGEHTFMAVYEQWLAHRRLSLEEGRQTSLEQIGRVFKKDVFPSLRHLTIYEITRAHLLDSYRMPIQTRSARPTTMPNTSSNAAS</sequence>
<evidence type="ECO:0000259" key="4">
    <source>
        <dbReference type="Pfam" id="PF13356"/>
    </source>
</evidence>
<evidence type="ECO:0000313" key="6">
    <source>
        <dbReference type="Proteomes" id="UP001500573"/>
    </source>
</evidence>
<evidence type="ECO:0000256" key="2">
    <source>
        <dbReference type="ARBA" id="ARBA00022908"/>
    </source>
</evidence>
<dbReference type="InterPro" id="IPR050808">
    <property type="entry name" value="Phage_Integrase"/>
</dbReference>
<proteinExistence type="inferred from homology"/>
<dbReference type="RefSeq" id="WP_425544952.1">
    <property type="nucleotide sequence ID" value="NZ_BAAAEX010000008.1"/>
</dbReference>
<dbReference type="Gene3D" id="3.30.160.390">
    <property type="entry name" value="Integrase, DNA-binding domain"/>
    <property type="match status" value="1"/>
</dbReference>
<dbReference type="PANTHER" id="PTHR30629">
    <property type="entry name" value="PROPHAGE INTEGRASE"/>
    <property type="match status" value="1"/>
</dbReference>
<reference evidence="6" key="1">
    <citation type="journal article" date="2019" name="Int. J. Syst. Evol. Microbiol.">
        <title>The Global Catalogue of Microorganisms (GCM) 10K type strain sequencing project: providing services to taxonomists for standard genome sequencing and annotation.</title>
        <authorList>
            <consortium name="The Broad Institute Genomics Platform"/>
            <consortium name="The Broad Institute Genome Sequencing Center for Infectious Disease"/>
            <person name="Wu L."/>
            <person name="Ma J."/>
        </authorList>
    </citation>
    <scope>NUCLEOTIDE SEQUENCE [LARGE SCALE GENOMIC DNA]</scope>
    <source>
        <strain evidence="6">JCM 15515</strain>
    </source>
</reference>
<accession>A0ABP3W509</accession>
<evidence type="ECO:0000313" key="5">
    <source>
        <dbReference type="EMBL" id="GAA0777499.1"/>
    </source>
</evidence>